<accession>A0A8S2LLG5</accession>
<proteinExistence type="predicted"/>
<name>A0A8S2LLG5_9BILA</name>
<evidence type="ECO:0000313" key="2">
    <source>
        <dbReference type="Proteomes" id="UP000682733"/>
    </source>
</evidence>
<evidence type="ECO:0000313" key="1">
    <source>
        <dbReference type="EMBL" id="CAF3911614.1"/>
    </source>
</evidence>
<organism evidence="1 2">
    <name type="scientific">Didymodactylos carnosus</name>
    <dbReference type="NCBI Taxonomy" id="1234261"/>
    <lineage>
        <taxon>Eukaryota</taxon>
        <taxon>Metazoa</taxon>
        <taxon>Spiralia</taxon>
        <taxon>Gnathifera</taxon>
        <taxon>Rotifera</taxon>
        <taxon>Eurotatoria</taxon>
        <taxon>Bdelloidea</taxon>
        <taxon>Philodinida</taxon>
        <taxon>Philodinidae</taxon>
        <taxon>Didymodactylos</taxon>
    </lineage>
</organism>
<comment type="caution">
    <text evidence="1">The sequence shown here is derived from an EMBL/GenBank/DDBJ whole genome shotgun (WGS) entry which is preliminary data.</text>
</comment>
<dbReference type="EMBL" id="CAJOBA010021242">
    <property type="protein sequence ID" value="CAF3911614.1"/>
    <property type="molecule type" value="Genomic_DNA"/>
</dbReference>
<dbReference type="Proteomes" id="UP000682733">
    <property type="component" value="Unassembled WGS sequence"/>
</dbReference>
<dbReference type="AlphaFoldDB" id="A0A8S2LLG5"/>
<sequence length="98" mass="10770">MTKEYQAGLSLLIPSFLRDLNSAGEAGAAAKCLLSNENVVDNNCRKRCRKKLVPTFCLTAAGFDDIIDRACSIDISIDSNKLDKDNHRVTFDCFNATP</sequence>
<protein>
    <submittedName>
        <fullName evidence="1">Uncharacterized protein</fullName>
    </submittedName>
</protein>
<gene>
    <name evidence="1" type="ORF">TMI583_LOCUS21016</name>
</gene>
<reference evidence="1" key="1">
    <citation type="submission" date="2021-02" db="EMBL/GenBank/DDBJ databases">
        <authorList>
            <person name="Nowell W R."/>
        </authorList>
    </citation>
    <scope>NUCLEOTIDE SEQUENCE</scope>
</reference>